<dbReference type="EMBL" id="BARU01029491">
    <property type="protein sequence ID" value="GAH67551.1"/>
    <property type="molecule type" value="Genomic_DNA"/>
</dbReference>
<evidence type="ECO:0000313" key="2">
    <source>
        <dbReference type="EMBL" id="GAH67551.1"/>
    </source>
</evidence>
<comment type="caution">
    <text evidence="2">The sequence shown here is derived from an EMBL/GenBank/DDBJ whole genome shotgun (WGS) entry which is preliminary data.</text>
</comment>
<feature type="transmembrane region" description="Helical" evidence="1">
    <location>
        <begin position="6"/>
        <end position="26"/>
    </location>
</feature>
<sequence length="125" mass="13369">MLNDILLYIGSAVIIVWGIAHIAPTKRVIAGFGEISADNLRIITMEWIAEGLTLCFLGVLVLLATLLGWSQEPVAVIVYRTSAGMLVVLAVLSQLTGARTAILPMKLCPYVKTAVAILFFLGSAL</sequence>
<accession>X1HBK1</accession>
<name>X1HBK1_9ZZZZ</name>
<keyword evidence="1" id="KW-0812">Transmembrane</keyword>
<proteinExistence type="predicted"/>
<reference evidence="2" key="1">
    <citation type="journal article" date="2014" name="Front. Microbiol.">
        <title>High frequency of phylogenetically diverse reductive dehalogenase-homologous genes in deep subseafloor sedimentary metagenomes.</title>
        <authorList>
            <person name="Kawai M."/>
            <person name="Futagami T."/>
            <person name="Toyoda A."/>
            <person name="Takaki Y."/>
            <person name="Nishi S."/>
            <person name="Hori S."/>
            <person name="Arai W."/>
            <person name="Tsubouchi T."/>
            <person name="Morono Y."/>
            <person name="Uchiyama I."/>
            <person name="Ito T."/>
            <person name="Fujiyama A."/>
            <person name="Inagaki F."/>
            <person name="Takami H."/>
        </authorList>
    </citation>
    <scope>NUCLEOTIDE SEQUENCE</scope>
    <source>
        <strain evidence="2">Expedition CK06-06</strain>
    </source>
</reference>
<gene>
    <name evidence="2" type="ORF">S03H2_46913</name>
</gene>
<feature type="transmembrane region" description="Helical" evidence="1">
    <location>
        <begin position="107"/>
        <end position="124"/>
    </location>
</feature>
<protein>
    <submittedName>
        <fullName evidence="2">Uncharacterized protein</fullName>
    </submittedName>
</protein>
<keyword evidence="1" id="KW-1133">Transmembrane helix</keyword>
<organism evidence="2">
    <name type="scientific">marine sediment metagenome</name>
    <dbReference type="NCBI Taxonomy" id="412755"/>
    <lineage>
        <taxon>unclassified sequences</taxon>
        <taxon>metagenomes</taxon>
        <taxon>ecological metagenomes</taxon>
    </lineage>
</organism>
<feature type="transmembrane region" description="Helical" evidence="1">
    <location>
        <begin position="76"/>
        <end position="95"/>
    </location>
</feature>
<dbReference type="AlphaFoldDB" id="X1HBK1"/>
<feature type="transmembrane region" description="Helical" evidence="1">
    <location>
        <begin position="47"/>
        <end position="70"/>
    </location>
</feature>
<keyword evidence="1" id="KW-0472">Membrane</keyword>
<evidence type="ECO:0000256" key="1">
    <source>
        <dbReference type="SAM" id="Phobius"/>
    </source>
</evidence>